<reference evidence="11" key="2">
    <citation type="submission" date="2023-06" db="EMBL/GenBank/DDBJ databases">
        <authorList>
            <consortium name="Lawrence Berkeley National Laboratory"/>
            <person name="Haridas S."/>
            <person name="Hensen N."/>
            <person name="Bonometti L."/>
            <person name="Westerberg I."/>
            <person name="Brannstrom I.O."/>
            <person name="Guillou S."/>
            <person name="Cros-Aarteil S."/>
            <person name="Calhoun S."/>
            <person name="Kuo A."/>
            <person name="Mondo S."/>
            <person name="Pangilinan J."/>
            <person name="Riley R."/>
            <person name="Labutti K."/>
            <person name="Andreopoulos B."/>
            <person name="Lipzen A."/>
            <person name="Chen C."/>
            <person name="Yanf M."/>
            <person name="Daum C."/>
            <person name="Ng V."/>
            <person name="Clum A."/>
            <person name="Steindorff A."/>
            <person name="Ohm R."/>
            <person name="Martin F."/>
            <person name="Silar P."/>
            <person name="Natvig D."/>
            <person name="Lalanne C."/>
            <person name="Gautier V."/>
            <person name="Ament-Velasquez S.L."/>
            <person name="Kruys A."/>
            <person name="Hutchinson M.I."/>
            <person name="Powell A.J."/>
            <person name="Barry K."/>
            <person name="Miller A.N."/>
            <person name="Grigoriev I.V."/>
            <person name="Debuchy R."/>
            <person name="Gladieux P."/>
            <person name="Thoren M.H."/>
            <person name="Johannesson H."/>
        </authorList>
    </citation>
    <scope>NUCLEOTIDE SEQUENCE</scope>
    <source>
        <strain evidence="11">CBS 955.72</strain>
    </source>
</reference>
<dbReference type="Proteomes" id="UP001275084">
    <property type="component" value="Unassembled WGS sequence"/>
</dbReference>
<dbReference type="GO" id="GO:0000978">
    <property type="term" value="F:RNA polymerase II cis-regulatory region sequence-specific DNA binding"/>
    <property type="evidence" value="ECO:0007669"/>
    <property type="project" value="TreeGrafter"/>
</dbReference>
<accession>A0AAJ0MC27</accession>
<feature type="domain" description="C2H2-type" evidence="10">
    <location>
        <begin position="148"/>
        <end position="175"/>
    </location>
</feature>
<dbReference type="InterPro" id="IPR036236">
    <property type="entry name" value="Znf_C2H2_sf"/>
</dbReference>
<comment type="caution">
    <text evidence="11">The sequence shown here is derived from an EMBL/GenBank/DDBJ whole genome shotgun (WGS) entry which is preliminary data.</text>
</comment>
<evidence type="ECO:0000256" key="2">
    <source>
        <dbReference type="ARBA" id="ARBA00022723"/>
    </source>
</evidence>
<evidence type="ECO:0000256" key="6">
    <source>
        <dbReference type="ARBA" id="ARBA00023125"/>
    </source>
</evidence>
<keyword evidence="7" id="KW-0539">Nucleus</keyword>
<evidence type="ECO:0000256" key="7">
    <source>
        <dbReference type="ARBA" id="ARBA00023242"/>
    </source>
</evidence>
<evidence type="ECO:0000256" key="8">
    <source>
        <dbReference type="PROSITE-ProRule" id="PRU00042"/>
    </source>
</evidence>
<dbReference type="AlphaFoldDB" id="A0AAJ0MC27"/>
<dbReference type="GO" id="GO:0003700">
    <property type="term" value="F:DNA-binding transcription factor activity"/>
    <property type="evidence" value="ECO:0007669"/>
    <property type="project" value="TreeGrafter"/>
</dbReference>
<keyword evidence="6" id="KW-0238">DNA-binding</keyword>
<organism evidence="11 12">
    <name type="scientific">Lasiosphaeria hispida</name>
    <dbReference type="NCBI Taxonomy" id="260671"/>
    <lineage>
        <taxon>Eukaryota</taxon>
        <taxon>Fungi</taxon>
        <taxon>Dikarya</taxon>
        <taxon>Ascomycota</taxon>
        <taxon>Pezizomycotina</taxon>
        <taxon>Sordariomycetes</taxon>
        <taxon>Sordariomycetidae</taxon>
        <taxon>Sordariales</taxon>
        <taxon>Lasiosphaeriaceae</taxon>
        <taxon>Lasiosphaeria</taxon>
    </lineage>
</organism>
<protein>
    <recommendedName>
        <fullName evidence="10">C2H2-type domain-containing protein</fullName>
    </recommendedName>
</protein>
<evidence type="ECO:0000256" key="5">
    <source>
        <dbReference type="ARBA" id="ARBA00022833"/>
    </source>
</evidence>
<keyword evidence="3" id="KW-0677">Repeat</keyword>
<dbReference type="GO" id="GO:0008270">
    <property type="term" value="F:zinc ion binding"/>
    <property type="evidence" value="ECO:0007669"/>
    <property type="project" value="UniProtKB-KW"/>
</dbReference>
<dbReference type="Pfam" id="PF13894">
    <property type="entry name" value="zf-C2H2_4"/>
    <property type="match status" value="1"/>
</dbReference>
<feature type="region of interest" description="Disordered" evidence="9">
    <location>
        <begin position="1"/>
        <end position="52"/>
    </location>
</feature>
<comment type="subcellular location">
    <subcellularLocation>
        <location evidence="1">Nucleus</location>
    </subcellularLocation>
</comment>
<evidence type="ECO:0000256" key="1">
    <source>
        <dbReference type="ARBA" id="ARBA00004123"/>
    </source>
</evidence>
<feature type="compositionally biased region" description="Basic residues" evidence="9">
    <location>
        <begin position="199"/>
        <end position="213"/>
    </location>
</feature>
<dbReference type="PROSITE" id="PS50157">
    <property type="entry name" value="ZINC_FINGER_C2H2_2"/>
    <property type="match status" value="3"/>
</dbReference>
<feature type="region of interest" description="Disordered" evidence="9">
    <location>
        <begin position="168"/>
        <end position="187"/>
    </location>
</feature>
<evidence type="ECO:0000259" key="10">
    <source>
        <dbReference type="PROSITE" id="PS50157"/>
    </source>
</evidence>
<dbReference type="GO" id="GO:0005634">
    <property type="term" value="C:nucleus"/>
    <property type="evidence" value="ECO:0007669"/>
    <property type="project" value="UniProtKB-SubCell"/>
</dbReference>
<proteinExistence type="predicted"/>
<reference evidence="11" key="1">
    <citation type="journal article" date="2023" name="Mol. Phylogenet. Evol.">
        <title>Genome-scale phylogeny and comparative genomics of the fungal order Sordariales.</title>
        <authorList>
            <person name="Hensen N."/>
            <person name="Bonometti L."/>
            <person name="Westerberg I."/>
            <person name="Brannstrom I.O."/>
            <person name="Guillou S."/>
            <person name="Cros-Aarteil S."/>
            <person name="Calhoun S."/>
            <person name="Haridas S."/>
            <person name="Kuo A."/>
            <person name="Mondo S."/>
            <person name="Pangilinan J."/>
            <person name="Riley R."/>
            <person name="LaButti K."/>
            <person name="Andreopoulos B."/>
            <person name="Lipzen A."/>
            <person name="Chen C."/>
            <person name="Yan M."/>
            <person name="Daum C."/>
            <person name="Ng V."/>
            <person name="Clum A."/>
            <person name="Steindorff A."/>
            <person name="Ohm R.A."/>
            <person name="Martin F."/>
            <person name="Silar P."/>
            <person name="Natvig D.O."/>
            <person name="Lalanne C."/>
            <person name="Gautier V."/>
            <person name="Ament-Velasquez S.L."/>
            <person name="Kruys A."/>
            <person name="Hutchinson M.I."/>
            <person name="Powell A.J."/>
            <person name="Barry K."/>
            <person name="Miller A.N."/>
            <person name="Grigoriev I.V."/>
            <person name="Debuchy R."/>
            <person name="Gladieux P."/>
            <person name="Hiltunen Thoren M."/>
            <person name="Johannesson H."/>
        </authorList>
    </citation>
    <scope>NUCLEOTIDE SEQUENCE</scope>
    <source>
        <strain evidence="11">CBS 955.72</strain>
    </source>
</reference>
<feature type="region of interest" description="Disordered" evidence="9">
    <location>
        <begin position="192"/>
        <end position="213"/>
    </location>
</feature>
<evidence type="ECO:0000256" key="9">
    <source>
        <dbReference type="SAM" id="MobiDB-lite"/>
    </source>
</evidence>
<dbReference type="EMBL" id="JAUIQD010000005">
    <property type="protein sequence ID" value="KAK3348745.1"/>
    <property type="molecule type" value="Genomic_DNA"/>
</dbReference>
<feature type="domain" description="C2H2-type" evidence="10">
    <location>
        <begin position="116"/>
        <end position="149"/>
    </location>
</feature>
<name>A0AAJ0MC27_9PEZI</name>
<evidence type="ECO:0000256" key="4">
    <source>
        <dbReference type="ARBA" id="ARBA00022771"/>
    </source>
</evidence>
<dbReference type="InterPro" id="IPR013087">
    <property type="entry name" value="Znf_C2H2_type"/>
</dbReference>
<keyword evidence="4 8" id="KW-0863">Zinc-finger</keyword>
<evidence type="ECO:0000256" key="3">
    <source>
        <dbReference type="ARBA" id="ARBA00022737"/>
    </source>
</evidence>
<keyword evidence="12" id="KW-1185">Reference proteome</keyword>
<dbReference type="Gene3D" id="3.30.160.60">
    <property type="entry name" value="Classic Zinc Finger"/>
    <property type="match status" value="1"/>
</dbReference>
<evidence type="ECO:0000313" key="12">
    <source>
        <dbReference type="Proteomes" id="UP001275084"/>
    </source>
</evidence>
<keyword evidence="2" id="KW-0479">Metal-binding</keyword>
<dbReference type="GO" id="GO:0006357">
    <property type="term" value="P:regulation of transcription by RNA polymerase II"/>
    <property type="evidence" value="ECO:0007669"/>
    <property type="project" value="TreeGrafter"/>
</dbReference>
<dbReference type="InterPro" id="IPR050589">
    <property type="entry name" value="Ikaros_C2H2-ZF"/>
</dbReference>
<dbReference type="SUPFAM" id="SSF57667">
    <property type="entry name" value="beta-beta-alpha zinc fingers"/>
    <property type="match status" value="1"/>
</dbReference>
<gene>
    <name evidence="11" type="ORF">B0T25DRAFT_228818</name>
</gene>
<keyword evidence="5" id="KW-0862">Zinc</keyword>
<evidence type="ECO:0000313" key="11">
    <source>
        <dbReference type="EMBL" id="KAK3348745.1"/>
    </source>
</evidence>
<dbReference type="PANTHER" id="PTHR24404:SF114">
    <property type="entry name" value="KLUMPFUSS, ISOFORM B-RELATED"/>
    <property type="match status" value="1"/>
</dbReference>
<dbReference type="PANTHER" id="PTHR24404">
    <property type="entry name" value="ZINC FINGER PROTEIN"/>
    <property type="match status" value="1"/>
</dbReference>
<sequence>MAGSPQDEQDDDVPIDPHLKVFGMHPDQPASAGPVAHCGDETTHTLASTDTNSPLNWASTPFAHPSMHMDDDLFHPDSYPLSDQAAFQENDYADQPATENEENSGSTSRNATGELLVCGFDAGSGPCGRKFPRKCDLKKHQKNHKRPTKCPYCGEGFAENKDLRRHERVHHSSEVGTRGADFSCPSCPYVTNRDDNLKRHCNTKHRHERSPSQ</sequence>
<dbReference type="PROSITE" id="PS00028">
    <property type="entry name" value="ZINC_FINGER_C2H2_1"/>
    <property type="match status" value="1"/>
</dbReference>
<dbReference type="SMART" id="SM00355">
    <property type="entry name" value="ZnF_C2H2"/>
    <property type="match status" value="3"/>
</dbReference>
<feature type="domain" description="C2H2-type" evidence="10">
    <location>
        <begin position="182"/>
        <end position="210"/>
    </location>
</feature>